<dbReference type="Proteomes" id="UP000664382">
    <property type="component" value="Unassembled WGS sequence"/>
</dbReference>
<evidence type="ECO:0000256" key="1">
    <source>
        <dbReference type="SAM" id="SignalP"/>
    </source>
</evidence>
<name>A0A939SCZ2_9MICO</name>
<protein>
    <submittedName>
        <fullName evidence="3">Ig-like domain repeat protein</fullName>
    </submittedName>
</protein>
<dbReference type="InterPro" id="IPR013783">
    <property type="entry name" value="Ig-like_fold"/>
</dbReference>
<keyword evidence="1" id="KW-0732">Signal</keyword>
<dbReference type="AlphaFoldDB" id="A0A939SCZ2"/>
<dbReference type="EMBL" id="JAGDYM010000015">
    <property type="protein sequence ID" value="MBO1902848.1"/>
    <property type="molecule type" value="Genomic_DNA"/>
</dbReference>
<feature type="chain" id="PRO_5037968244" evidence="1">
    <location>
        <begin position="28"/>
        <end position="315"/>
    </location>
</feature>
<dbReference type="InterPro" id="IPR032109">
    <property type="entry name" value="Big_3_5"/>
</dbReference>
<dbReference type="RefSeq" id="WP_208098611.1">
    <property type="nucleotide sequence ID" value="NZ_JAGDYM010000015.1"/>
</dbReference>
<accession>A0A939SCZ2</accession>
<evidence type="ECO:0000313" key="4">
    <source>
        <dbReference type="Proteomes" id="UP000664382"/>
    </source>
</evidence>
<feature type="signal peptide" evidence="1">
    <location>
        <begin position="1"/>
        <end position="27"/>
    </location>
</feature>
<proteinExistence type="predicted"/>
<organism evidence="3 4">
    <name type="scientific">Leucobacter weissii</name>
    <dbReference type="NCBI Taxonomy" id="1983706"/>
    <lineage>
        <taxon>Bacteria</taxon>
        <taxon>Bacillati</taxon>
        <taxon>Actinomycetota</taxon>
        <taxon>Actinomycetes</taxon>
        <taxon>Micrococcales</taxon>
        <taxon>Microbacteriaceae</taxon>
        <taxon>Leucobacter</taxon>
    </lineage>
</organism>
<feature type="domain" description="Bacterial Ig-like" evidence="2">
    <location>
        <begin position="225"/>
        <end position="312"/>
    </location>
</feature>
<dbReference type="Pfam" id="PF16640">
    <property type="entry name" value="Big_3_5"/>
    <property type="match status" value="1"/>
</dbReference>
<dbReference type="GO" id="GO:0005975">
    <property type="term" value="P:carbohydrate metabolic process"/>
    <property type="evidence" value="ECO:0007669"/>
    <property type="project" value="UniProtKB-ARBA"/>
</dbReference>
<keyword evidence="4" id="KW-1185">Reference proteome</keyword>
<evidence type="ECO:0000313" key="3">
    <source>
        <dbReference type="EMBL" id="MBO1902848.1"/>
    </source>
</evidence>
<comment type="caution">
    <text evidence="3">The sequence shown here is derived from an EMBL/GenBank/DDBJ whole genome shotgun (WGS) entry which is preliminary data.</text>
</comment>
<evidence type="ECO:0000259" key="2">
    <source>
        <dbReference type="Pfam" id="PF16640"/>
    </source>
</evidence>
<sequence length="315" mass="32903">MTRTGVSVLAVLALVVGALTLPAAAHADVGLEVGPNPVPVDGTLEVSGTGCAALAEVELYFWQTSGGPYIYEYTTADADGDFVFSLALAERWPHGVQIGVSAGCGGSTIIKFVDTEQPPEIVVSVSFTRSVQRYGRSERATVSFEPSTTLGFVSLAVDGKALTATPRADAGWGDPVDYALPANLRVGKRTLVAAFRPSAPGAAPVTKTVGYTVKKAVPRVSVGLSKKRVRAGAKAKATVRVTATGIPRPGGKVAIKRGKTTVKTVTLRSAHRGKVVVTLPAVRKAGEYRISASYLGSSTIEKKRSSAKSLRVVRR</sequence>
<reference evidence="3" key="1">
    <citation type="submission" date="2021-03" db="EMBL/GenBank/DDBJ databases">
        <title>Leucobacter chromiisoli sp. nov., isolated from chromium-containing soil of chemical plant.</title>
        <authorList>
            <person name="Xu Z."/>
        </authorList>
    </citation>
    <scope>NUCLEOTIDE SEQUENCE</scope>
    <source>
        <strain evidence="3">S27</strain>
    </source>
</reference>
<dbReference type="Gene3D" id="2.60.40.10">
    <property type="entry name" value="Immunoglobulins"/>
    <property type="match status" value="1"/>
</dbReference>
<gene>
    <name evidence="3" type="ORF">J4H92_12920</name>
</gene>